<reference evidence="4" key="1">
    <citation type="journal article" date="2021" name="PeerJ">
        <title>Extensive microbial diversity within the chicken gut microbiome revealed by metagenomics and culture.</title>
        <authorList>
            <person name="Gilroy R."/>
            <person name="Ravi A."/>
            <person name="Getino M."/>
            <person name="Pursley I."/>
            <person name="Horton D.L."/>
            <person name="Alikhan N.F."/>
            <person name="Baker D."/>
            <person name="Gharbi K."/>
            <person name="Hall N."/>
            <person name="Watson M."/>
            <person name="Adriaenssens E.M."/>
            <person name="Foster-Nyarko E."/>
            <person name="Jarju S."/>
            <person name="Secka A."/>
            <person name="Antonio M."/>
            <person name="Oren A."/>
            <person name="Chaudhuri R.R."/>
            <person name="La Ragione R."/>
            <person name="Hildebrand F."/>
            <person name="Pallen M.J."/>
        </authorList>
    </citation>
    <scope>NUCLEOTIDE SEQUENCE</scope>
    <source>
        <strain evidence="4">CHK188-5543</strain>
    </source>
</reference>
<accession>A0A9D1WQJ6</accession>
<evidence type="ECO:0000259" key="3">
    <source>
        <dbReference type="PROSITE" id="PS01031"/>
    </source>
</evidence>
<dbReference type="InterPro" id="IPR008978">
    <property type="entry name" value="HSP20-like_chaperone"/>
</dbReference>
<evidence type="ECO:0000313" key="5">
    <source>
        <dbReference type="Proteomes" id="UP000886800"/>
    </source>
</evidence>
<feature type="domain" description="SHSP" evidence="3">
    <location>
        <begin position="30"/>
        <end position="142"/>
    </location>
</feature>
<name>A0A9D1WQJ6_9FIRM</name>
<reference evidence="4" key="2">
    <citation type="submission" date="2021-04" db="EMBL/GenBank/DDBJ databases">
        <authorList>
            <person name="Gilroy R."/>
        </authorList>
    </citation>
    <scope>NUCLEOTIDE SEQUENCE</scope>
    <source>
        <strain evidence="4">CHK188-5543</strain>
    </source>
</reference>
<dbReference type="InterPro" id="IPR031107">
    <property type="entry name" value="Small_HSP"/>
</dbReference>
<protein>
    <submittedName>
        <fullName evidence="4">Hsp20/alpha crystallin family protein</fullName>
    </submittedName>
</protein>
<organism evidence="4 5">
    <name type="scientific">Candidatus Anaerotruncus excrementipullorum</name>
    <dbReference type="NCBI Taxonomy" id="2838465"/>
    <lineage>
        <taxon>Bacteria</taxon>
        <taxon>Bacillati</taxon>
        <taxon>Bacillota</taxon>
        <taxon>Clostridia</taxon>
        <taxon>Eubacteriales</taxon>
        <taxon>Oscillospiraceae</taxon>
        <taxon>Anaerotruncus</taxon>
    </lineage>
</organism>
<proteinExistence type="inferred from homology"/>
<dbReference type="PANTHER" id="PTHR11527">
    <property type="entry name" value="HEAT-SHOCK PROTEIN 20 FAMILY MEMBER"/>
    <property type="match status" value="1"/>
</dbReference>
<evidence type="ECO:0000313" key="4">
    <source>
        <dbReference type="EMBL" id="HIX65092.1"/>
    </source>
</evidence>
<comment type="similarity">
    <text evidence="1 2">Belongs to the small heat shock protein (HSP20) family.</text>
</comment>
<dbReference type="InterPro" id="IPR002068">
    <property type="entry name" value="A-crystallin/Hsp20_dom"/>
</dbReference>
<dbReference type="PROSITE" id="PS01031">
    <property type="entry name" value="SHSP"/>
    <property type="match status" value="1"/>
</dbReference>
<gene>
    <name evidence="4" type="ORF">H9736_02465</name>
</gene>
<evidence type="ECO:0000256" key="1">
    <source>
        <dbReference type="PROSITE-ProRule" id="PRU00285"/>
    </source>
</evidence>
<comment type="caution">
    <text evidence="4">The sequence shown here is derived from an EMBL/GenBank/DDBJ whole genome shotgun (WGS) entry which is preliminary data.</text>
</comment>
<dbReference type="Pfam" id="PF00011">
    <property type="entry name" value="HSP20"/>
    <property type="match status" value="1"/>
</dbReference>
<dbReference type="AlphaFoldDB" id="A0A9D1WQJ6"/>
<dbReference type="Proteomes" id="UP000886800">
    <property type="component" value="Unassembled WGS sequence"/>
</dbReference>
<evidence type="ECO:0000256" key="2">
    <source>
        <dbReference type="RuleBase" id="RU003616"/>
    </source>
</evidence>
<dbReference type="Gene3D" id="2.60.40.790">
    <property type="match status" value="1"/>
</dbReference>
<sequence length="142" mass="16031">MFDLMPFEHRARNLSNLFDAMERSFFSDLAPAGAAEIRTDIRDTGDSYLLEAELPGFKKEEIRLDLNGDTLTISAKHENTTEEKGDNGYLRRERRYGAFARSFDVSGIKTEGITASYENGVLTLELPKAVPTRPVSRQIELK</sequence>
<dbReference type="SUPFAM" id="SSF49764">
    <property type="entry name" value="HSP20-like chaperones"/>
    <property type="match status" value="1"/>
</dbReference>
<dbReference type="CDD" id="cd06471">
    <property type="entry name" value="ACD_LpsHSP_like"/>
    <property type="match status" value="1"/>
</dbReference>
<dbReference type="EMBL" id="DXES01000051">
    <property type="protein sequence ID" value="HIX65092.1"/>
    <property type="molecule type" value="Genomic_DNA"/>
</dbReference>